<dbReference type="AlphaFoldDB" id="A0A829QER5"/>
<proteinExistence type="predicted"/>
<evidence type="ECO:0000313" key="2">
    <source>
        <dbReference type="Proteomes" id="UP000021210"/>
    </source>
</evidence>
<accession>A0A829QER5</accession>
<dbReference type="EMBL" id="JAOH01000002">
    <property type="protein sequence ID" value="EUA61093.1"/>
    <property type="molecule type" value="Genomic_DNA"/>
</dbReference>
<organism evidence="1 2">
    <name type="scientific">Mycobacteroides abscessus 1948</name>
    <dbReference type="NCBI Taxonomy" id="1299323"/>
    <lineage>
        <taxon>Bacteria</taxon>
        <taxon>Bacillati</taxon>
        <taxon>Actinomycetota</taxon>
        <taxon>Actinomycetes</taxon>
        <taxon>Mycobacteriales</taxon>
        <taxon>Mycobacteriaceae</taxon>
        <taxon>Mycobacteroides</taxon>
        <taxon>Mycobacteroides abscessus</taxon>
    </lineage>
</organism>
<sequence length="37" mass="3928">MAPGTFGTSPRLGKVTQRLRAATAVAALNVNCYSWAF</sequence>
<name>A0A829QER5_9MYCO</name>
<comment type="caution">
    <text evidence="1">The sequence shown here is derived from an EMBL/GenBank/DDBJ whole genome shotgun (WGS) entry which is preliminary data.</text>
</comment>
<protein>
    <submittedName>
        <fullName evidence="1">Uncharacterized protein</fullName>
    </submittedName>
</protein>
<dbReference type="Proteomes" id="UP000021210">
    <property type="component" value="Unassembled WGS sequence"/>
</dbReference>
<gene>
    <name evidence="1" type="ORF">I542_1231</name>
</gene>
<reference evidence="1 2" key="1">
    <citation type="submission" date="2013-12" db="EMBL/GenBank/DDBJ databases">
        <authorList>
            <person name="Zelazny A."/>
            <person name="Olivier K."/>
            <person name="Holland S."/>
            <person name="Lenaerts A."/>
            <person name="Ordway D."/>
            <person name="DeGroote M.A."/>
            <person name="Parker T."/>
            <person name="Sizemore C."/>
            <person name="Tallon L.J."/>
            <person name="Sadzewicz L.K."/>
            <person name="Sengamalay N."/>
            <person name="Fraser C.M."/>
            <person name="Hine E."/>
            <person name="Shefchek K.A."/>
            <person name="Das S.P."/>
            <person name="Tettelin H."/>
        </authorList>
    </citation>
    <scope>NUCLEOTIDE SEQUENCE [LARGE SCALE GENOMIC DNA]</scope>
    <source>
        <strain evidence="1 2">1948</strain>
    </source>
</reference>
<evidence type="ECO:0000313" key="1">
    <source>
        <dbReference type="EMBL" id="EUA61093.1"/>
    </source>
</evidence>